<sequence length="811" mass="91145">MNAKDSRVSVIQGKILDSEDRPVSGVDVFIGGSGKKAESDSMGCFSVHFHNSPKPKRDGMMDKKDKSEIVLIFSKIGYGDIKRKIELPIDKEQVLSIRMTEGKTRQLDDVAVNSKSAIQTVRESPFNVVALNATSKYNSTMDLGHLLGKASGVKLREAGGLGSELNVSINGFTGRNIKVFIDGVAMQGNSSSFQLNNIPVSFAERIEVYKGVVPIEFGSDAIGGAINIVTNRTTNTFLDASYSYGSFNTHKTNVIFGHTTPKGFSFQVNAYQNYSDNSYKIKSRLMTAGGNIGRDTLWFKRFHGAYHNEGMVAKLGWVGKKWADRLFFGATVSQDYREIQNAPGDIELVYGDVLAKSKGIQPNVEYYKRDLIVKGLTVRFSGNYNFTNNHTVDTSSYKYNWLGQRVMAMSKGERGIDGLADYDNNNYATSLNLSYRINKVHSFTVNDAQTGYARKIESDLPEEQLSEFEKMRRKSLKNVLGLAYRFRPNNNWNTNLFVKNYYQKVDGPYNKGDEAHPDYALRSESGNTTGYGFAATYFFKDLQFKASLEKAYRLPSDKELFGDETEEAGNADLKPEQSLNYNLGITLNKQLPGKDVLYVDVSGYYRDTKDYIQRIILPRSEVYSAVNFGNTRNLGVDIEARYYYKDKAMIGGTFTTMDLYNNEPNRDALGDVTSATYKDHMPNVPYRFGNLDAAYYWHGLGGKGNVLNIEYSLNYVGKFYLNWESLGNASSKLVMPTQISHDLSITYTMHQGKYNLTLEAQNLTGAELSDNFGILKPGRAIYGKFRVYLMSRKKQQDDSPVSRHRHGRSRE</sequence>
<dbReference type="Gene3D" id="2.170.130.10">
    <property type="entry name" value="TonB-dependent receptor, plug domain"/>
    <property type="match status" value="1"/>
</dbReference>
<name>A0A1H3Y4K4_9BACT</name>
<dbReference type="Pfam" id="PF07715">
    <property type="entry name" value="Plug"/>
    <property type="match status" value="1"/>
</dbReference>
<dbReference type="InterPro" id="IPR008969">
    <property type="entry name" value="CarboxyPept-like_regulatory"/>
</dbReference>
<dbReference type="PANTHER" id="PTHR30069">
    <property type="entry name" value="TONB-DEPENDENT OUTER MEMBRANE RECEPTOR"/>
    <property type="match status" value="1"/>
</dbReference>
<dbReference type="OrthoDB" id="9812892at2"/>
<keyword evidence="4 8" id="KW-0812">Transmembrane</keyword>
<keyword evidence="6 8" id="KW-0472">Membrane</keyword>
<organism evidence="10 11">
    <name type="scientific">Arachidicoccus rhizosphaerae</name>
    <dbReference type="NCBI Taxonomy" id="551991"/>
    <lineage>
        <taxon>Bacteria</taxon>
        <taxon>Pseudomonadati</taxon>
        <taxon>Bacteroidota</taxon>
        <taxon>Chitinophagia</taxon>
        <taxon>Chitinophagales</taxon>
        <taxon>Chitinophagaceae</taxon>
        <taxon>Arachidicoccus</taxon>
    </lineage>
</organism>
<proteinExistence type="inferred from homology"/>
<evidence type="ECO:0000256" key="1">
    <source>
        <dbReference type="ARBA" id="ARBA00004571"/>
    </source>
</evidence>
<feature type="domain" description="TonB-dependent receptor plug" evidence="9">
    <location>
        <begin position="139"/>
        <end position="225"/>
    </location>
</feature>
<comment type="similarity">
    <text evidence="8">Belongs to the TonB-dependent receptor family.</text>
</comment>
<evidence type="ECO:0000256" key="4">
    <source>
        <dbReference type="ARBA" id="ARBA00022692"/>
    </source>
</evidence>
<dbReference type="InterPro" id="IPR012910">
    <property type="entry name" value="Plug_dom"/>
</dbReference>
<evidence type="ECO:0000256" key="6">
    <source>
        <dbReference type="ARBA" id="ARBA00023136"/>
    </source>
</evidence>
<accession>A0A1H3Y4K4</accession>
<dbReference type="GO" id="GO:0044718">
    <property type="term" value="P:siderophore transmembrane transport"/>
    <property type="evidence" value="ECO:0007669"/>
    <property type="project" value="TreeGrafter"/>
</dbReference>
<evidence type="ECO:0000259" key="9">
    <source>
        <dbReference type="Pfam" id="PF07715"/>
    </source>
</evidence>
<evidence type="ECO:0000256" key="7">
    <source>
        <dbReference type="ARBA" id="ARBA00023237"/>
    </source>
</evidence>
<dbReference type="GO" id="GO:0009279">
    <property type="term" value="C:cell outer membrane"/>
    <property type="evidence" value="ECO:0007669"/>
    <property type="project" value="UniProtKB-SubCell"/>
</dbReference>
<dbReference type="InterPro" id="IPR037066">
    <property type="entry name" value="Plug_dom_sf"/>
</dbReference>
<dbReference type="Proteomes" id="UP000199041">
    <property type="component" value="Unassembled WGS sequence"/>
</dbReference>
<dbReference type="RefSeq" id="WP_091396176.1">
    <property type="nucleotide sequence ID" value="NZ_FNQY01000007.1"/>
</dbReference>
<dbReference type="InterPro" id="IPR039426">
    <property type="entry name" value="TonB-dep_rcpt-like"/>
</dbReference>
<keyword evidence="11" id="KW-1185">Reference proteome</keyword>
<keyword evidence="3 8" id="KW-1134">Transmembrane beta strand</keyword>
<evidence type="ECO:0000256" key="3">
    <source>
        <dbReference type="ARBA" id="ARBA00022452"/>
    </source>
</evidence>
<dbReference type="AlphaFoldDB" id="A0A1H3Y4K4"/>
<dbReference type="EMBL" id="FNQY01000007">
    <property type="protein sequence ID" value="SEA06450.1"/>
    <property type="molecule type" value="Genomic_DNA"/>
</dbReference>
<protein>
    <submittedName>
        <fullName evidence="10">Outer membrane receptor proteins, mostly Fe transport</fullName>
    </submittedName>
</protein>
<evidence type="ECO:0000313" key="11">
    <source>
        <dbReference type="Proteomes" id="UP000199041"/>
    </source>
</evidence>
<evidence type="ECO:0000256" key="2">
    <source>
        <dbReference type="ARBA" id="ARBA00022448"/>
    </source>
</evidence>
<keyword evidence="10" id="KW-0675">Receptor</keyword>
<reference evidence="10 11" key="1">
    <citation type="submission" date="2016-10" db="EMBL/GenBank/DDBJ databases">
        <authorList>
            <person name="de Groot N.N."/>
        </authorList>
    </citation>
    <scope>NUCLEOTIDE SEQUENCE [LARGE SCALE GENOMIC DNA]</scope>
    <source>
        <strain evidence="10 11">Vu-144</strain>
    </source>
</reference>
<evidence type="ECO:0000256" key="5">
    <source>
        <dbReference type="ARBA" id="ARBA00022729"/>
    </source>
</evidence>
<keyword evidence="7 8" id="KW-0998">Cell outer membrane</keyword>
<dbReference type="Gene3D" id="2.40.170.20">
    <property type="entry name" value="TonB-dependent receptor, beta-barrel domain"/>
    <property type="match status" value="1"/>
</dbReference>
<dbReference type="PROSITE" id="PS52016">
    <property type="entry name" value="TONB_DEPENDENT_REC_3"/>
    <property type="match status" value="1"/>
</dbReference>
<keyword evidence="5" id="KW-0732">Signal</keyword>
<keyword evidence="2 8" id="KW-0813">Transport</keyword>
<dbReference type="SUPFAM" id="SSF56935">
    <property type="entry name" value="Porins"/>
    <property type="match status" value="1"/>
</dbReference>
<evidence type="ECO:0000313" key="10">
    <source>
        <dbReference type="EMBL" id="SEA06450.1"/>
    </source>
</evidence>
<comment type="subcellular location">
    <subcellularLocation>
        <location evidence="1 8">Cell outer membrane</location>
        <topology evidence="1 8">Multi-pass membrane protein</topology>
    </subcellularLocation>
</comment>
<dbReference type="InterPro" id="IPR036942">
    <property type="entry name" value="Beta-barrel_TonB_sf"/>
</dbReference>
<dbReference type="STRING" id="551991.SAMN05192529_10797"/>
<dbReference type="GO" id="GO:0015344">
    <property type="term" value="F:siderophore uptake transmembrane transporter activity"/>
    <property type="evidence" value="ECO:0007669"/>
    <property type="project" value="TreeGrafter"/>
</dbReference>
<gene>
    <name evidence="10" type="ORF">SAMN05192529_10797</name>
</gene>
<dbReference type="PANTHER" id="PTHR30069:SF29">
    <property type="entry name" value="HEMOGLOBIN AND HEMOGLOBIN-HAPTOGLOBIN-BINDING PROTEIN 1-RELATED"/>
    <property type="match status" value="1"/>
</dbReference>
<dbReference type="SUPFAM" id="SSF49464">
    <property type="entry name" value="Carboxypeptidase regulatory domain-like"/>
    <property type="match status" value="1"/>
</dbReference>
<evidence type="ECO:0000256" key="8">
    <source>
        <dbReference type="PROSITE-ProRule" id="PRU01360"/>
    </source>
</evidence>